<comment type="catalytic activity">
    <reaction evidence="13">
        <text>serotonin + acetyl-CoA = N-acetylserotonin + CoA + H(+)</text>
        <dbReference type="Rhea" id="RHEA:25217"/>
        <dbReference type="ChEBI" id="CHEBI:15378"/>
        <dbReference type="ChEBI" id="CHEBI:17697"/>
        <dbReference type="ChEBI" id="CHEBI:57287"/>
        <dbReference type="ChEBI" id="CHEBI:57288"/>
        <dbReference type="ChEBI" id="CHEBI:350546"/>
        <dbReference type="EC" id="2.3.1.87"/>
    </reaction>
    <physiologicalReaction direction="left-to-right" evidence="13">
        <dbReference type="Rhea" id="RHEA:25218"/>
    </physiologicalReaction>
</comment>
<evidence type="ECO:0000313" key="15">
    <source>
        <dbReference type="EMBL" id="AEE61932.1"/>
    </source>
</evidence>
<dbReference type="FunFam" id="3.40.630.30:FF:000046">
    <property type="entry name" value="Dopamine N-acetyltransferase"/>
    <property type="match status" value="1"/>
</dbReference>
<proteinExistence type="evidence at transcript level"/>
<comment type="catalytic activity">
    <reaction evidence="12">
        <text>dopamine + hexadecanoyl-CoA = N-hexadecanoyl-dopamine + CoA + H(+)</text>
        <dbReference type="Rhea" id="RHEA:51376"/>
        <dbReference type="ChEBI" id="CHEBI:15378"/>
        <dbReference type="ChEBI" id="CHEBI:57287"/>
        <dbReference type="ChEBI" id="CHEBI:57379"/>
        <dbReference type="ChEBI" id="CHEBI:59905"/>
        <dbReference type="ChEBI" id="CHEBI:134058"/>
    </reaction>
    <physiologicalReaction direction="left-to-right" evidence="12">
        <dbReference type="Rhea" id="RHEA:51377"/>
    </physiologicalReaction>
</comment>
<dbReference type="EMBL" id="BT126970">
    <property type="protein sequence ID" value="AEE61932.1"/>
    <property type="molecule type" value="mRNA"/>
</dbReference>
<comment type="catalytic activity">
    <reaction evidence="9">
        <text>dopamine + acetyl-CoA = N-acetyldopamine + CoA + H(+)</text>
        <dbReference type="Rhea" id="RHEA:51388"/>
        <dbReference type="ChEBI" id="CHEBI:15378"/>
        <dbReference type="ChEBI" id="CHEBI:57287"/>
        <dbReference type="ChEBI" id="CHEBI:57288"/>
        <dbReference type="ChEBI" id="CHEBI:59905"/>
        <dbReference type="ChEBI" id="CHEBI:125678"/>
    </reaction>
    <physiologicalReaction direction="left-to-right" evidence="9">
        <dbReference type="Rhea" id="RHEA:51389"/>
    </physiologicalReaction>
</comment>
<evidence type="ECO:0000256" key="1">
    <source>
        <dbReference type="ARBA" id="ARBA00022679"/>
    </source>
</evidence>
<comment type="similarity">
    <text evidence="4">Belongs to the acetyltransferase family. AANAT subfamily.</text>
</comment>
<evidence type="ECO:0000256" key="6">
    <source>
        <dbReference type="ARBA" id="ARBA00050189"/>
    </source>
</evidence>
<evidence type="ECO:0000256" key="2">
    <source>
        <dbReference type="ARBA" id="ARBA00023315"/>
    </source>
</evidence>
<feature type="domain" description="N-acetyltransferase" evidence="14">
    <location>
        <begin position="166"/>
        <end position="220"/>
    </location>
</feature>
<dbReference type="PANTHER" id="PTHR20905:SF1">
    <property type="entry name" value="AT07410P-RELATED"/>
    <property type="match status" value="1"/>
</dbReference>
<evidence type="ECO:0000256" key="5">
    <source>
        <dbReference type="ARBA" id="ARBA00039114"/>
    </source>
</evidence>
<evidence type="ECO:0000256" key="9">
    <source>
        <dbReference type="ARBA" id="ARBA00051711"/>
    </source>
</evidence>
<dbReference type="AlphaFoldDB" id="J3JUQ5"/>
<evidence type="ECO:0000256" key="8">
    <source>
        <dbReference type="ARBA" id="ARBA00051284"/>
    </source>
</evidence>
<name>J3JUQ5_DENPD</name>
<dbReference type="Gene3D" id="3.40.630.30">
    <property type="match status" value="1"/>
</dbReference>
<organism evidence="15">
    <name type="scientific">Dendroctonus ponderosae</name>
    <name type="common">Mountain pine beetle</name>
    <dbReference type="NCBI Taxonomy" id="77166"/>
    <lineage>
        <taxon>Eukaryota</taxon>
        <taxon>Metazoa</taxon>
        <taxon>Ecdysozoa</taxon>
        <taxon>Arthropoda</taxon>
        <taxon>Hexapoda</taxon>
        <taxon>Insecta</taxon>
        <taxon>Pterygota</taxon>
        <taxon>Neoptera</taxon>
        <taxon>Endopterygota</taxon>
        <taxon>Coleoptera</taxon>
        <taxon>Polyphaga</taxon>
        <taxon>Cucujiformia</taxon>
        <taxon>Curculionidae</taxon>
        <taxon>Scolytinae</taxon>
        <taxon>Dendroctonus</taxon>
    </lineage>
</organism>
<comment type="catalytic activity">
    <reaction evidence="10">
        <text>serotonin + (9Z)-octadecenoyl-CoA = N-(9Z-octadecenoyl)-serotonin + CoA + H(+)</text>
        <dbReference type="Rhea" id="RHEA:51392"/>
        <dbReference type="ChEBI" id="CHEBI:15378"/>
        <dbReference type="ChEBI" id="CHEBI:57287"/>
        <dbReference type="ChEBI" id="CHEBI:57387"/>
        <dbReference type="ChEBI" id="CHEBI:134064"/>
        <dbReference type="ChEBI" id="CHEBI:350546"/>
    </reaction>
    <physiologicalReaction direction="left-to-right" evidence="10">
        <dbReference type="Rhea" id="RHEA:51393"/>
    </physiologicalReaction>
</comment>
<comment type="catalytic activity">
    <reaction evidence="8">
        <text>serotonin + (5Z,8Z,11Z,14Z)-eicosatetraenoyl-CoA = N-[(5Z,8Z,11Z,14Z)-eicosatetraenoyl]-serotonin + CoA + H(+)</text>
        <dbReference type="Rhea" id="RHEA:51396"/>
        <dbReference type="ChEBI" id="CHEBI:15378"/>
        <dbReference type="ChEBI" id="CHEBI:57287"/>
        <dbReference type="ChEBI" id="CHEBI:57368"/>
        <dbReference type="ChEBI" id="CHEBI:132255"/>
        <dbReference type="ChEBI" id="CHEBI:350546"/>
    </reaction>
    <physiologicalReaction direction="left-to-right" evidence="8">
        <dbReference type="Rhea" id="RHEA:51397"/>
    </physiologicalReaction>
</comment>
<reference evidence="15" key="1">
    <citation type="journal article" date="2012" name="Insect Biochem. Mol. Biol.">
        <title>Transcriptome and full-length cDNA resources for the mountain pine beetle, Dendroctonus ponderosae Hopkins, a major insect pest of pine forests.</title>
        <authorList>
            <person name="Keeling C.I."/>
            <person name="Henderson H."/>
            <person name="Li M."/>
            <person name="Yuen M."/>
            <person name="Clark E.L."/>
            <person name="Fraser J.D."/>
            <person name="Huber D.P."/>
            <person name="Liao N.Y."/>
            <person name="Roderick Docking T."/>
            <person name="Birol I."/>
            <person name="Chan S.K."/>
            <person name="Taylor G.A."/>
            <person name="Palmquist D."/>
            <person name="Jones S.J."/>
            <person name="Bohlmann J."/>
        </authorList>
    </citation>
    <scope>NUCLEOTIDE SEQUENCE</scope>
    <source>
        <tissue evidence="15">Midgut and adhering fatbody of emerged adults of both sexes after feeding on lodgepole pine for up to 64 h</tissue>
    </source>
</reference>
<evidence type="ECO:0000259" key="14">
    <source>
        <dbReference type="Pfam" id="PF00583"/>
    </source>
</evidence>
<sequence length="229" mass="25191">MRQPNAPAQSLTDAVSCVPVTFLSIDTGAMTPPVTPTTPVSPKEYDIVLAGEKDREDILNFLRQFFFKDEPLNKFLGLISEETPRCLDVEAFATKELDNELNLKAVHNGKTIGVCINGLIKRGYLDKGDDVLKITDPKFSKIVTLLDRVAAESDVFSRFPDCDKAMTVKILSVDGAYRGQGIAKELMNKTRELAKELGAGFMTVECTSHFTALALKKVGFRTALRAQVC</sequence>
<dbReference type="SUPFAM" id="SSF55729">
    <property type="entry name" value="Acyl-CoA N-acyltransferases (Nat)"/>
    <property type="match status" value="1"/>
</dbReference>
<dbReference type="CDD" id="cd04301">
    <property type="entry name" value="NAT_SF"/>
    <property type="match status" value="1"/>
</dbReference>
<keyword evidence="1" id="KW-0808">Transferase</keyword>
<evidence type="ECO:0000256" key="4">
    <source>
        <dbReference type="ARBA" id="ARBA00038182"/>
    </source>
</evidence>
<comment type="catalytic activity">
    <reaction evidence="11">
        <text>serotonin + hexadecanoyl-CoA = N-hexadecanoyl-serotonin + CoA + H(+)</text>
        <dbReference type="Rhea" id="RHEA:51384"/>
        <dbReference type="ChEBI" id="CHEBI:15378"/>
        <dbReference type="ChEBI" id="CHEBI:57287"/>
        <dbReference type="ChEBI" id="CHEBI:57379"/>
        <dbReference type="ChEBI" id="CHEBI:134059"/>
        <dbReference type="ChEBI" id="CHEBI:350546"/>
    </reaction>
    <physiologicalReaction direction="left-to-right" evidence="11">
        <dbReference type="Rhea" id="RHEA:51385"/>
    </physiologicalReaction>
</comment>
<comment type="pathway">
    <text evidence="3">Aromatic compound metabolism; melatonin biosynthesis; melatonin from serotonin: step 1/2.</text>
</comment>
<evidence type="ECO:0000256" key="10">
    <source>
        <dbReference type="ARBA" id="ARBA00051823"/>
    </source>
</evidence>
<dbReference type="PANTHER" id="PTHR20905">
    <property type="entry name" value="N-ACETYLTRANSFERASE-RELATED"/>
    <property type="match status" value="1"/>
</dbReference>
<evidence type="ECO:0000256" key="7">
    <source>
        <dbReference type="ARBA" id="ARBA00050849"/>
    </source>
</evidence>
<comment type="catalytic activity">
    <reaction evidence="7">
        <text>serotonin + octadecanoyl-CoA = N-octadecanoyl-serotonin + CoA + H(+)</text>
        <dbReference type="Rhea" id="RHEA:51400"/>
        <dbReference type="ChEBI" id="CHEBI:15378"/>
        <dbReference type="ChEBI" id="CHEBI:57287"/>
        <dbReference type="ChEBI" id="CHEBI:57394"/>
        <dbReference type="ChEBI" id="CHEBI:134065"/>
        <dbReference type="ChEBI" id="CHEBI:350546"/>
    </reaction>
    <physiologicalReaction direction="left-to-right" evidence="7">
        <dbReference type="Rhea" id="RHEA:51401"/>
    </physiologicalReaction>
</comment>
<dbReference type="Pfam" id="PF00583">
    <property type="entry name" value="Acetyltransf_1"/>
    <property type="match status" value="1"/>
</dbReference>
<evidence type="ECO:0000256" key="3">
    <source>
        <dbReference type="ARBA" id="ARBA00037926"/>
    </source>
</evidence>
<dbReference type="GO" id="GO:0004059">
    <property type="term" value="F:aralkylamine N-acetyltransferase activity"/>
    <property type="evidence" value="ECO:0007669"/>
    <property type="project" value="UniProtKB-EC"/>
</dbReference>
<comment type="catalytic activity">
    <reaction evidence="6">
        <text>dopamine + (9Z)-octadecenoyl-CoA = N-(9Z-octadecanoyl)-dopamine + CoA + H(+)</text>
        <dbReference type="Rhea" id="RHEA:51380"/>
        <dbReference type="ChEBI" id="CHEBI:15378"/>
        <dbReference type="ChEBI" id="CHEBI:31883"/>
        <dbReference type="ChEBI" id="CHEBI:57287"/>
        <dbReference type="ChEBI" id="CHEBI:57387"/>
        <dbReference type="ChEBI" id="CHEBI:59905"/>
    </reaction>
    <physiologicalReaction direction="left-to-right" evidence="6">
        <dbReference type="Rhea" id="RHEA:51381"/>
    </physiologicalReaction>
</comment>
<keyword evidence="2" id="KW-0012">Acyltransferase</keyword>
<evidence type="ECO:0000256" key="11">
    <source>
        <dbReference type="ARBA" id="ARBA00052178"/>
    </source>
</evidence>
<evidence type="ECO:0000256" key="13">
    <source>
        <dbReference type="ARBA" id="ARBA00052491"/>
    </source>
</evidence>
<dbReference type="InterPro" id="IPR000182">
    <property type="entry name" value="GNAT_dom"/>
</dbReference>
<dbReference type="EC" id="2.3.1.87" evidence="5"/>
<evidence type="ECO:0000256" key="12">
    <source>
        <dbReference type="ARBA" id="ARBA00052335"/>
    </source>
</evidence>
<accession>J3JUQ5</accession>
<dbReference type="InterPro" id="IPR016181">
    <property type="entry name" value="Acyl_CoA_acyltransferase"/>
</dbReference>
<protein>
    <recommendedName>
        <fullName evidence="5">aralkylamine N-acetyltransferase</fullName>
        <ecNumber evidence="5">2.3.1.87</ecNumber>
    </recommendedName>
</protein>
<dbReference type="OrthoDB" id="2115692at2759"/>